<sequence length="58" mass="6505">MATYKVLKSFREISAGKTHAIGDELKLTVARANEIEENLKPWGGGFLERIDKDKKDDA</sequence>
<accession>A0A2X0XH71</accession>
<dbReference type="AlphaFoldDB" id="A0A2X0XH71"/>
<reference evidence="1 2" key="1">
    <citation type="submission" date="2018-06" db="EMBL/GenBank/DDBJ databases">
        <authorList>
            <consortium name="Pathogen Informatics"/>
            <person name="Doyle S."/>
        </authorList>
    </citation>
    <scope>NUCLEOTIDE SEQUENCE [LARGE SCALE GENOMIC DNA]</scope>
    <source>
        <strain evidence="1 2">NCTC7582</strain>
    </source>
</reference>
<name>A0A2X0XH71_9BACI</name>
<evidence type="ECO:0000313" key="1">
    <source>
        <dbReference type="EMBL" id="SPT98414.1"/>
    </source>
</evidence>
<dbReference type="RefSeq" id="WP_181574621.1">
    <property type="nucleotide sequence ID" value="NZ_UAQE01000001.1"/>
</dbReference>
<dbReference type="Proteomes" id="UP000251431">
    <property type="component" value="Unassembled WGS sequence"/>
</dbReference>
<organism evidence="1 2">
    <name type="scientific">Lysinibacillus capsici</name>
    <dbReference type="NCBI Taxonomy" id="2115968"/>
    <lineage>
        <taxon>Bacteria</taxon>
        <taxon>Bacillati</taxon>
        <taxon>Bacillota</taxon>
        <taxon>Bacilli</taxon>
        <taxon>Bacillales</taxon>
        <taxon>Bacillaceae</taxon>
        <taxon>Lysinibacillus</taxon>
    </lineage>
</organism>
<dbReference type="EMBL" id="UAQE01000001">
    <property type="protein sequence ID" value="SPT98414.1"/>
    <property type="molecule type" value="Genomic_DNA"/>
</dbReference>
<gene>
    <name evidence="1" type="ORF">NCTC7582_01648</name>
</gene>
<evidence type="ECO:0000313" key="2">
    <source>
        <dbReference type="Proteomes" id="UP000251431"/>
    </source>
</evidence>
<protein>
    <submittedName>
        <fullName evidence="1">Uncharacterized protein</fullName>
    </submittedName>
</protein>
<proteinExistence type="predicted"/>